<evidence type="ECO:0000256" key="2">
    <source>
        <dbReference type="ARBA" id="ARBA00004496"/>
    </source>
</evidence>
<name>A0A0U1LMX4_TALIS</name>
<evidence type="ECO:0000256" key="7">
    <source>
        <dbReference type="SAM" id="MobiDB-lite"/>
    </source>
</evidence>
<keyword evidence="5" id="KW-0690">Ribosome biogenesis</keyword>
<feature type="compositionally biased region" description="Polar residues" evidence="7">
    <location>
        <begin position="134"/>
        <end position="144"/>
    </location>
</feature>
<dbReference type="OrthoDB" id="5304887at2759"/>
<evidence type="ECO:0000256" key="4">
    <source>
        <dbReference type="ARBA" id="ARBA00022490"/>
    </source>
</evidence>
<evidence type="ECO:0000256" key="5">
    <source>
        <dbReference type="ARBA" id="ARBA00022517"/>
    </source>
</evidence>
<gene>
    <name evidence="8" type="ORF">PISL3812_01717</name>
</gene>
<dbReference type="PANTHER" id="PTHR28280:SF1">
    <property type="entry name" value="SHUTTLING PRE-60S FACTOR ECM1"/>
    <property type="match status" value="1"/>
</dbReference>
<dbReference type="Pfam" id="PF09135">
    <property type="entry name" value="Alb1"/>
    <property type="match status" value="1"/>
</dbReference>
<evidence type="ECO:0000256" key="6">
    <source>
        <dbReference type="ARBA" id="ARBA00023242"/>
    </source>
</evidence>
<evidence type="ECO:0000313" key="8">
    <source>
        <dbReference type="EMBL" id="CRG84429.1"/>
    </source>
</evidence>
<dbReference type="GO" id="GO:0005737">
    <property type="term" value="C:cytoplasm"/>
    <property type="evidence" value="ECO:0007669"/>
    <property type="project" value="UniProtKB-SubCell"/>
</dbReference>
<evidence type="ECO:0000256" key="1">
    <source>
        <dbReference type="ARBA" id="ARBA00004123"/>
    </source>
</evidence>
<dbReference type="PANTHER" id="PTHR28280">
    <property type="entry name" value="SHUTTLING PRE-60S FACTOR ECM1"/>
    <property type="match status" value="1"/>
</dbReference>
<keyword evidence="4" id="KW-0963">Cytoplasm</keyword>
<feature type="region of interest" description="Disordered" evidence="7">
    <location>
        <begin position="1"/>
        <end position="75"/>
    </location>
</feature>
<evidence type="ECO:0000313" key="9">
    <source>
        <dbReference type="Proteomes" id="UP000054383"/>
    </source>
</evidence>
<dbReference type="InterPro" id="IPR053278">
    <property type="entry name" value="Pre-60S_factor_ECM1"/>
</dbReference>
<proteinExistence type="predicted"/>
<dbReference type="AlphaFoldDB" id="A0A0U1LMX4"/>
<organism evidence="8 9">
    <name type="scientific">Talaromyces islandicus</name>
    <name type="common">Penicillium islandicum</name>
    <dbReference type="NCBI Taxonomy" id="28573"/>
    <lineage>
        <taxon>Eukaryota</taxon>
        <taxon>Fungi</taxon>
        <taxon>Dikarya</taxon>
        <taxon>Ascomycota</taxon>
        <taxon>Pezizomycotina</taxon>
        <taxon>Eurotiomycetes</taxon>
        <taxon>Eurotiomycetidae</taxon>
        <taxon>Eurotiales</taxon>
        <taxon>Trichocomaceae</taxon>
        <taxon>Talaromyces</taxon>
        <taxon>Talaromyces sect. Islandici</taxon>
    </lineage>
</organism>
<dbReference type="Proteomes" id="UP000054383">
    <property type="component" value="Unassembled WGS sequence"/>
</dbReference>
<reference evidence="8 9" key="1">
    <citation type="submission" date="2015-04" db="EMBL/GenBank/DDBJ databases">
        <authorList>
            <person name="Syromyatnikov M.Y."/>
            <person name="Popov V.N."/>
        </authorList>
    </citation>
    <scope>NUCLEOTIDE SEQUENCE [LARGE SCALE GENOMIC DNA]</scope>
    <source>
        <strain evidence="8">WF-38-12</strain>
    </source>
</reference>
<dbReference type="GO" id="GO:0000055">
    <property type="term" value="P:ribosomal large subunit export from nucleus"/>
    <property type="evidence" value="ECO:0007669"/>
    <property type="project" value="TreeGrafter"/>
</dbReference>
<feature type="region of interest" description="Disordered" evidence="7">
    <location>
        <begin position="119"/>
        <end position="169"/>
    </location>
</feature>
<dbReference type="InterPro" id="IPR022784">
    <property type="entry name" value="Ribosome_bgen_Alb1"/>
</dbReference>
<feature type="compositionally biased region" description="Basic residues" evidence="7">
    <location>
        <begin position="54"/>
        <end position="71"/>
    </location>
</feature>
<dbReference type="EMBL" id="CVMT01000001">
    <property type="protein sequence ID" value="CRG84429.1"/>
    <property type="molecule type" value="Genomic_DNA"/>
</dbReference>
<dbReference type="GO" id="GO:0030687">
    <property type="term" value="C:preribosome, large subunit precursor"/>
    <property type="evidence" value="ECO:0007669"/>
    <property type="project" value="TreeGrafter"/>
</dbReference>
<evidence type="ECO:0000256" key="3">
    <source>
        <dbReference type="ARBA" id="ARBA00022448"/>
    </source>
</evidence>
<feature type="compositionally biased region" description="Acidic residues" evidence="7">
    <location>
        <begin position="123"/>
        <end position="133"/>
    </location>
</feature>
<comment type="subcellular location">
    <subcellularLocation>
        <location evidence="2">Cytoplasm</location>
    </subcellularLocation>
    <subcellularLocation>
        <location evidence="1">Nucleus</location>
    </subcellularLocation>
</comment>
<accession>A0A0U1LMX4</accession>
<dbReference type="GO" id="GO:0005730">
    <property type="term" value="C:nucleolus"/>
    <property type="evidence" value="ECO:0007669"/>
    <property type="project" value="TreeGrafter"/>
</dbReference>
<feature type="compositionally biased region" description="Basic and acidic residues" evidence="7">
    <location>
        <begin position="10"/>
        <end position="33"/>
    </location>
</feature>
<dbReference type="OMA" id="DWEDTNR"/>
<evidence type="ECO:0008006" key="10">
    <source>
        <dbReference type="Google" id="ProtNLM"/>
    </source>
</evidence>
<keyword evidence="9" id="KW-1185">Reference proteome</keyword>
<protein>
    <recommendedName>
        <fullName evidence="10">Ribosome biogenesis protein Alb1</fullName>
    </recommendedName>
</protein>
<keyword evidence="3" id="KW-0813">Transport</keyword>
<keyword evidence="6" id="KW-0539">Nucleus</keyword>
<sequence length="169" mass="18685">MGRTGKLKKKSDSLHSRAARRETSPSADVDKSLKSMPRVEAPAKQPLIHAAGISKKKSKTKAMSRAQRLRQQKSIERAESVMDQLETKVAKSIGKAKAVNARKAQWEDLNSKHDAAVKILQETQDDEEMESEQPSETTTNSHQPIISHAGGNIIPPDTHEVIDEDDEIT</sequence>